<reference evidence="1 2" key="1">
    <citation type="journal article" date="2013" name="PLoS Genet.">
        <title>Distinctive expansion of potential virulence genes in the genome of the oomycete fish pathogen Saprolegnia parasitica.</title>
        <authorList>
            <person name="Jiang R.H."/>
            <person name="de Bruijn I."/>
            <person name="Haas B.J."/>
            <person name="Belmonte R."/>
            <person name="Lobach L."/>
            <person name="Christie J."/>
            <person name="van den Ackerveken G."/>
            <person name="Bottin A."/>
            <person name="Bulone V."/>
            <person name="Diaz-Moreno S.M."/>
            <person name="Dumas B."/>
            <person name="Fan L."/>
            <person name="Gaulin E."/>
            <person name="Govers F."/>
            <person name="Grenville-Briggs L.J."/>
            <person name="Horner N.R."/>
            <person name="Levin J.Z."/>
            <person name="Mammella M."/>
            <person name="Meijer H.J."/>
            <person name="Morris P."/>
            <person name="Nusbaum C."/>
            <person name="Oome S."/>
            <person name="Phillips A.J."/>
            <person name="van Rooyen D."/>
            <person name="Rzeszutek E."/>
            <person name="Saraiva M."/>
            <person name="Secombes C.J."/>
            <person name="Seidl M.F."/>
            <person name="Snel B."/>
            <person name="Stassen J.H."/>
            <person name="Sykes S."/>
            <person name="Tripathy S."/>
            <person name="van den Berg H."/>
            <person name="Vega-Arreguin J.C."/>
            <person name="Wawra S."/>
            <person name="Young S.K."/>
            <person name="Zeng Q."/>
            <person name="Dieguez-Uribeondo J."/>
            <person name="Russ C."/>
            <person name="Tyler B.M."/>
            <person name="van West P."/>
        </authorList>
    </citation>
    <scope>NUCLEOTIDE SEQUENCE [LARGE SCALE GENOMIC DNA]</scope>
    <source>
        <strain evidence="1 2">CBS 223.65</strain>
    </source>
</reference>
<accession>A0A067BWV5</accession>
<dbReference type="Proteomes" id="UP000030745">
    <property type="component" value="Unassembled WGS sequence"/>
</dbReference>
<name>A0A067BWV5_SAPPC</name>
<evidence type="ECO:0000313" key="1">
    <source>
        <dbReference type="EMBL" id="KDO18771.1"/>
    </source>
</evidence>
<organism evidence="1 2">
    <name type="scientific">Saprolegnia parasitica (strain CBS 223.65)</name>
    <dbReference type="NCBI Taxonomy" id="695850"/>
    <lineage>
        <taxon>Eukaryota</taxon>
        <taxon>Sar</taxon>
        <taxon>Stramenopiles</taxon>
        <taxon>Oomycota</taxon>
        <taxon>Saprolegniomycetes</taxon>
        <taxon>Saprolegniales</taxon>
        <taxon>Saprolegniaceae</taxon>
        <taxon>Saprolegnia</taxon>
    </lineage>
</organism>
<gene>
    <name evidence="1" type="ORF">SPRG_21590</name>
</gene>
<dbReference type="EMBL" id="KK583396">
    <property type="protein sequence ID" value="KDO18771.1"/>
    <property type="molecule type" value="Genomic_DNA"/>
</dbReference>
<dbReference type="VEuPathDB" id="FungiDB:SPRG_21590"/>
<dbReference type="GeneID" id="24142249"/>
<dbReference type="OrthoDB" id="122810at2759"/>
<dbReference type="RefSeq" id="XP_012210517.1">
    <property type="nucleotide sequence ID" value="XM_012355127.1"/>
</dbReference>
<dbReference type="OMA" id="IAHEARF"/>
<proteinExistence type="predicted"/>
<dbReference type="KEGG" id="spar:SPRG_21590"/>
<dbReference type="AlphaFoldDB" id="A0A067BWV5"/>
<protein>
    <submittedName>
        <fullName evidence="1">Uncharacterized protein</fullName>
    </submittedName>
</protein>
<keyword evidence="2" id="KW-1185">Reference proteome</keyword>
<sequence>MVPSPRIKLERGLDERFAYDDNENSNMETLLAAPVLADTTLAGLAAFGDARARYEVACEAKACVQTRQSILATIAPPTLRFLAQYKMCMAEAAITDADILAWIERELAETTPSSIEAVVQHCRVHLVMDMRIPDARARVARYFMRANEMATNFHFAGVNLFCAMLVEGVRPRALRRDVELLLHVPSNAHAKCDDRRLFDLVESCAIAHEARFPWRRRRRRNVPGRSVQLLRTADDAAWRSPDVRFL</sequence>
<evidence type="ECO:0000313" key="2">
    <source>
        <dbReference type="Proteomes" id="UP000030745"/>
    </source>
</evidence>